<name>A0ABY9YJ54_9GAMM</name>
<dbReference type="EMBL" id="CP115541">
    <property type="protein sequence ID" value="WNH50921.1"/>
    <property type="molecule type" value="Genomic_DNA"/>
</dbReference>
<gene>
    <name evidence="1" type="ORF">PDM29_11015</name>
</gene>
<organism evidence="1 2">
    <name type="scientific">Stenotrophomonas oahuensis</name>
    <dbReference type="NCBI Taxonomy" id="3003271"/>
    <lineage>
        <taxon>Bacteria</taxon>
        <taxon>Pseudomonadati</taxon>
        <taxon>Pseudomonadota</taxon>
        <taxon>Gammaproteobacteria</taxon>
        <taxon>Lysobacterales</taxon>
        <taxon>Lysobacteraceae</taxon>
        <taxon>Stenotrophomonas</taxon>
    </lineage>
</organism>
<dbReference type="Proteomes" id="UP001302072">
    <property type="component" value="Chromosome"/>
</dbReference>
<evidence type="ECO:0000313" key="1">
    <source>
        <dbReference type="EMBL" id="WNH50921.1"/>
    </source>
</evidence>
<keyword evidence="2" id="KW-1185">Reference proteome</keyword>
<protein>
    <submittedName>
        <fullName evidence="1">Uncharacterized protein</fullName>
    </submittedName>
</protein>
<sequence>MPKLPFASFAPFIGGKLSNIFPSAVRNTAPTSLSNVVRQAYENRMSPKMAAAALRSAVNAFPVQDWIVPARHVSQQSLARRMDPSAGLNCLRQDTHEALLYLANRKDGELKSVLKHELGVALSDGHTAEAHWVRRLITAHGANDHDTVALATTILGEHHPAVAHLRDPAEHPHLSMPSTHDPLAGKDRHLPVLQAVKHMQSFATLHAICNTNYQLDQLESTQPVTEDAVRDRLAGAFAPLSLALRDITLAHQYVSGLKDPATRVVTQPMLSRMQEAIPAAIAYWQSVLSRRGLEQSPGLAEMACSWLGEDDLAVIAFRASAGRAPAHSPLPPGAVEWSNLVSSASSSSSPLHTAQQTCESVISEVETTWEEAEPLITDADAEEFDPPPAAAVLMHAETESPAYQIPQDPSVERLRDELKLRRAPLLAFVRGLYGTPPF</sequence>
<proteinExistence type="predicted"/>
<dbReference type="RefSeq" id="WP_311190214.1">
    <property type="nucleotide sequence ID" value="NZ_CP115541.1"/>
</dbReference>
<accession>A0ABY9YJ54</accession>
<evidence type="ECO:0000313" key="2">
    <source>
        <dbReference type="Proteomes" id="UP001302072"/>
    </source>
</evidence>
<reference evidence="1 2" key="1">
    <citation type="submission" date="2022-12" db="EMBL/GenBank/DDBJ databases">
        <title>Two new species, Stenotrophomonas aracearum and Stenotrophomonas oahuensis, isolated from Anthurium (Araceae family) in Hawaii.</title>
        <authorList>
            <person name="Chunag S.C."/>
            <person name="Dobhal S."/>
            <person name="Alvarez A."/>
            <person name="Arif M."/>
        </authorList>
    </citation>
    <scope>NUCLEOTIDE SEQUENCE [LARGE SCALE GENOMIC DNA]</scope>
    <source>
        <strain evidence="1 2">A5586</strain>
    </source>
</reference>